<evidence type="ECO:0000313" key="3">
    <source>
        <dbReference type="EMBL" id="CAH1183067.1"/>
    </source>
</evidence>
<feature type="region of interest" description="Disordered" evidence="1">
    <location>
        <begin position="138"/>
        <end position="173"/>
    </location>
</feature>
<dbReference type="InterPro" id="IPR006578">
    <property type="entry name" value="MADF-dom"/>
</dbReference>
<dbReference type="GO" id="GO:0005667">
    <property type="term" value="C:transcription regulator complex"/>
    <property type="evidence" value="ECO:0007669"/>
    <property type="project" value="TreeGrafter"/>
</dbReference>
<dbReference type="OrthoDB" id="6782614at2759"/>
<gene>
    <name evidence="3" type="ORF">CEUTPL_LOCUS14562</name>
</gene>
<dbReference type="Pfam" id="PF10545">
    <property type="entry name" value="MADF_DNA_bdg"/>
    <property type="match status" value="1"/>
</dbReference>
<feature type="domain" description="MADF" evidence="2">
    <location>
        <begin position="1"/>
        <end position="65"/>
    </location>
</feature>
<dbReference type="AlphaFoldDB" id="A0A9P0DP52"/>
<dbReference type="GO" id="GO:0005634">
    <property type="term" value="C:nucleus"/>
    <property type="evidence" value="ECO:0007669"/>
    <property type="project" value="TreeGrafter"/>
</dbReference>
<dbReference type="PANTHER" id="PTHR12243:SF64">
    <property type="entry name" value="DORSAL INTERACTING PROTEIN 3-RELATED"/>
    <property type="match status" value="1"/>
</dbReference>
<dbReference type="InterPro" id="IPR039353">
    <property type="entry name" value="TF_Adf1"/>
</dbReference>
<name>A0A9P0DP52_9CUCU</name>
<evidence type="ECO:0000256" key="1">
    <source>
        <dbReference type="SAM" id="MobiDB-lite"/>
    </source>
</evidence>
<dbReference type="GO" id="GO:0006357">
    <property type="term" value="P:regulation of transcription by RNA polymerase II"/>
    <property type="evidence" value="ECO:0007669"/>
    <property type="project" value="TreeGrafter"/>
</dbReference>
<sequence length="173" mass="19473">MENAWKSVAAIVKTNVEACKELWKSLKSKYIRERRLMITMPSGTAAYPGNWPLFKAMAFLAPTIQTRSQCENTQSGIDLDGNLRPTSQLLSFEEVETHGDTEISLGSSGSGLKVIYPVSSTSKHQELEIAIRRKQQNLEAPLENPIPSTSRQNPIPSTSRHQELEIPIRRRRQ</sequence>
<feature type="compositionally biased region" description="Polar residues" evidence="1">
    <location>
        <begin position="146"/>
        <end position="159"/>
    </location>
</feature>
<dbReference type="PANTHER" id="PTHR12243">
    <property type="entry name" value="MADF DOMAIN TRANSCRIPTION FACTOR"/>
    <property type="match status" value="1"/>
</dbReference>
<organism evidence="3 4">
    <name type="scientific">Ceutorhynchus assimilis</name>
    <name type="common">cabbage seed weevil</name>
    <dbReference type="NCBI Taxonomy" id="467358"/>
    <lineage>
        <taxon>Eukaryota</taxon>
        <taxon>Metazoa</taxon>
        <taxon>Ecdysozoa</taxon>
        <taxon>Arthropoda</taxon>
        <taxon>Hexapoda</taxon>
        <taxon>Insecta</taxon>
        <taxon>Pterygota</taxon>
        <taxon>Neoptera</taxon>
        <taxon>Endopterygota</taxon>
        <taxon>Coleoptera</taxon>
        <taxon>Polyphaga</taxon>
        <taxon>Cucujiformia</taxon>
        <taxon>Curculionidae</taxon>
        <taxon>Ceutorhynchinae</taxon>
        <taxon>Ceutorhynchus</taxon>
    </lineage>
</organism>
<dbReference type="EMBL" id="CAKJTU040000005">
    <property type="protein sequence ID" value="CAH1183067.1"/>
    <property type="molecule type" value="Genomic_DNA"/>
</dbReference>
<accession>A0A9P0DP52</accession>
<keyword evidence="4" id="KW-1185">Reference proteome</keyword>
<comment type="caution">
    <text evidence="3">The sequence shown here is derived from an EMBL/GenBank/DDBJ whole genome shotgun (WGS) entry which is preliminary data.</text>
</comment>
<protein>
    <recommendedName>
        <fullName evidence="2">MADF domain-containing protein</fullName>
    </recommendedName>
</protein>
<feature type="compositionally biased region" description="Basic and acidic residues" evidence="1">
    <location>
        <begin position="160"/>
        <end position="173"/>
    </location>
</feature>
<dbReference type="PROSITE" id="PS51029">
    <property type="entry name" value="MADF"/>
    <property type="match status" value="1"/>
</dbReference>
<proteinExistence type="predicted"/>
<evidence type="ECO:0000259" key="2">
    <source>
        <dbReference type="PROSITE" id="PS51029"/>
    </source>
</evidence>
<evidence type="ECO:0000313" key="4">
    <source>
        <dbReference type="Proteomes" id="UP001152799"/>
    </source>
</evidence>
<reference evidence="3" key="1">
    <citation type="submission" date="2022-01" db="EMBL/GenBank/DDBJ databases">
        <authorList>
            <person name="King R."/>
        </authorList>
    </citation>
    <scope>NUCLEOTIDE SEQUENCE</scope>
</reference>
<dbReference type="Proteomes" id="UP001152799">
    <property type="component" value="Unassembled WGS sequence"/>
</dbReference>